<keyword evidence="8 10" id="KW-0675">Receptor</keyword>
<dbReference type="GO" id="GO:0004984">
    <property type="term" value="F:olfactory receptor activity"/>
    <property type="evidence" value="ECO:0007669"/>
    <property type="project" value="InterPro"/>
</dbReference>
<dbReference type="GO" id="GO:0005549">
    <property type="term" value="F:odorant binding"/>
    <property type="evidence" value="ECO:0007669"/>
    <property type="project" value="InterPro"/>
</dbReference>
<dbReference type="Proteomes" id="UP000594454">
    <property type="component" value="Chromosome 4"/>
</dbReference>
<feature type="transmembrane region" description="Helical" evidence="10">
    <location>
        <begin position="34"/>
        <end position="58"/>
    </location>
</feature>
<evidence type="ECO:0000313" key="11">
    <source>
        <dbReference type="EMBL" id="CAD7086938.1"/>
    </source>
</evidence>
<evidence type="ECO:0000256" key="10">
    <source>
        <dbReference type="RuleBase" id="RU351113"/>
    </source>
</evidence>
<dbReference type="GO" id="GO:0005886">
    <property type="term" value="C:plasma membrane"/>
    <property type="evidence" value="ECO:0007669"/>
    <property type="project" value="UniProtKB-SubCell"/>
</dbReference>
<keyword evidence="3 10" id="KW-0716">Sensory transduction</keyword>
<evidence type="ECO:0000256" key="6">
    <source>
        <dbReference type="ARBA" id="ARBA00022989"/>
    </source>
</evidence>
<evidence type="ECO:0000313" key="12">
    <source>
        <dbReference type="Proteomes" id="UP000594454"/>
    </source>
</evidence>
<dbReference type="OMA" id="LAFHATY"/>
<evidence type="ECO:0000256" key="4">
    <source>
        <dbReference type="ARBA" id="ARBA00022692"/>
    </source>
</evidence>
<evidence type="ECO:0000256" key="7">
    <source>
        <dbReference type="ARBA" id="ARBA00023136"/>
    </source>
</evidence>
<feature type="transmembrane region" description="Helical" evidence="10">
    <location>
        <begin position="255"/>
        <end position="277"/>
    </location>
</feature>
<dbReference type="PANTHER" id="PTHR21137">
    <property type="entry name" value="ODORANT RECEPTOR"/>
    <property type="match status" value="1"/>
</dbReference>
<dbReference type="OrthoDB" id="6604226at2759"/>
<dbReference type="Pfam" id="PF02949">
    <property type="entry name" value="7tm_6"/>
    <property type="match status" value="1"/>
</dbReference>
<feature type="transmembrane region" description="Helical" evidence="10">
    <location>
        <begin position="169"/>
        <end position="190"/>
    </location>
</feature>
<evidence type="ECO:0000256" key="2">
    <source>
        <dbReference type="ARBA" id="ARBA00022475"/>
    </source>
</evidence>
<feature type="transmembrane region" description="Helical" evidence="10">
    <location>
        <begin position="70"/>
        <end position="89"/>
    </location>
</feature>
<evidence type="ECO:0000256" key="1">
    <source>
        <dbReference type="ARBA" id="ARBA00004651"/>
    </source>
</evidence>
<evidence type="ECO:0000256" key="9">
    <source>
        <dbReference type="ARBA" id="ARBA00023224"/>
    </source>
</evidence>
<accession>A0A7R8UUQ0</accession>
<keyword evidence="5 10" id="KW-0552">Olfaction</keyword>
<gene>
    <name evidence="11" type="ORF">HERILL_LOCUS9674</name>
</gene>
<dbReference type="PANTHER" id="PTHR21137:SF35">
    <property type="entry name" value="ODORANT RECEPTOR 19A-RELATED"/>
    <property type="match status" value="1"/>
</dbReference>
<dbReference type="InParanoid" id="A0A7R8UUQ0"/>
<keyword evidence="4 10" id="KW-0812">Transmembrane</keyword>
<evidence type="ECO:0000256" key="8">
    <source>
        <dbReference type="ARBA" id="ARBA00023170"/>
    </source>
</evidence>
<keyword evidence="6 10" id="KW-1133">Transmembrane helix</keyword>
<keyword evidence="12" id="KW-1185">Reference proteome</keyword>
<reference evidence="11 12" key="1">
    <citation type="submission" date="2020-11" db="EMBL/GenBank/DDBJ databases">
        <authorList>
            <person name="Wallbank WR R."/>
            <person name="Pardo Diaz C."/>
            <person name="Kozak K."/>
            <person name="Martin S."/>
            <person name="Jiggins C."/>
            <person name="Moest M."/>
            <person name="Warren A I."/>
            <person name="Generalovic N T."/>
            <person name="Byers J.R.P. K."/>
            <person name="Montejo-Kovacevich G."/>
            <person name="Yen C E."/>
        </authorList>
    </citation>
    <scope>NUCLEOTIDE SEQUENCE [LARGE SCALE GENOMIC DNA]</scope>
</reference>
<dbReference type="InterPro" id="IPR004117">
    <property type="entry name" value="7tm6_olfct_rcpt"/>
</dbReference>
<evidence type="ECO:0000256" key="5">
    <source>
        <dbReference type="ARBA" id="ARBA00022725"/>
    </source>
</evidence>
<comment type="similarity">
    <text evidence="10">Belongs to the insect chemoreceptor superfamily. Heteromeric odorant receptor channel (TC 1.A.69) family.</text>
</comment>
<dbReference type="EMBL" id="LR899012">
    <property type="protein sequence ID" value="CAD7086938.1"/>
    <property type="molecule type" value="Genomic_DNA"/>
</dbReference>
<keyword evidence="7 10" id="KW-0472">Membrane</keyword>
<keyword evidence="2" id="KW-1003">Cell membrane</keyword>
<sequence length="379" mass="43929">MATGPVDSTIAFQNFHMIWRVAGRNPPQNHPGLYLAYSVVLNMIVTICIPVLVLAEVLRFQDTEALMQDMVFYVEILVTSLKFFTLWYYTDKFEIANGLLLILDKNTKSDWERAVVRQIIAKANRIFTTYFWITSVVLLWSIFGALFAKERQLLCAIWLPFDWRLSRGWFWLAFTYETLGLYLLICISVPNDCYAPMYLMILNGHFQNLVSRIESIGNKNQTGDQAKKELIECIRLHEIITEISNIIAPAISKTLFLQFLIAALALGISVVNIVYFIDDLFKAGKFLTLVFVIFLHMFPCCYYGNKYSENNGKILNALYSCHWINQDEKFKKTLIIFMEFNHATRYFWAGKIIPINLATFVSITKFAYTLVTFLNNMKN</sequence>
<dbReference type="GO" id="GO:0007165">
    <property type="term" value="P:signal transduction"/>
    <property type="evidence" value="ECO:0007669"/>
    <property type="project" value="UniProtKB-KW"/>
</dbReference>
<feature type="transmembrane region" description="Helical" evidence="10">
    <location>
        <begin position="286"/>
        <end position="305"/>
    </location>
</feature>
<name>A0A7R8UUQ0_HERIL</name>
<protein>
    <recommendedName>
        <fullName evidence="10">Odorant receptor</fullName>
    </recommendedName>
</protein>
<proteinExistence type="inferred from homology"/>
<organism evidence="11 12">
    <name type="scientific">Hermetia illucens</name>
    <name type="common">Black soldier fly</name>
    <dbReference type="NCBI Taxonomy" id="343691"/>
    <lineage>
        <taxon>Eukaryota</taxon>
        <taxon>Metazoa</taxon>
        <taxon>Ecdysozoa</taxon>
        <taxon>Arthropoda</taxon>
        <taxon>Hexapoda</taxon>
        <taxon>Insecta</taxon>
        <taxon>Pterygota</taxon>
        <taxon>Neoptera</taxon>
        <taxon>Endopterygota</taxon>
        <taxon>Diptera</taxon>
        <taxon>Brachycera</taxon>
        <taxon>Stratiomyomorpha</taxon>
        <taxon>Stratiomyidae</taxon>
        <taxon>Hermetiinae</taxon>
        <taxon>Hermetia</taxon>
    </lineage>
</organism>
<evidence type="ECO:0000256" key="3">
    <source>
        <dbReference type="ARBA" id="ARBA00022606"/>
    </source>
</evidence>
<dbReference type="AlphaFoldDB" id="A0A7R8UUQ0"/>
<feature type="transmembrane region" description="Helical" evidence="10">
    <location>
        <begin position="130"/>
        <end position="148"/>
    </location>
</feature>
<keyword evidence="9 10" id="KW-0807">Transducer</keyword>
<feature type="transmembrane region" description="Helical" evidence="10">
    <location>
        <begin position="352"/>
        <end position="374"/>
    </location>
</feature>
<comment type="subcellular location">
    <subcellularLocation>
        <location evidence="1 10">Cell membrane</location>
        <topology evidence="1 10">Multi-pass membrane protein</topology>
    </subcellularLocation>
</comment>